<dbReference type="InterPro" id="IPR051460">
    <property type="entry name" value="HdrC_iron-sulfur_subunit"/>
</dbReference>
<accession>T1CC90</accession>
<proteinExistence type="predicted"/>
<evidence type="ECO:0000259" key="6">
    <source>
        <dbReference type="Pfam" id="PF02754"/>
    </source>
</evidence>
<dbReference type="PANTHER" id="PTHR43255:SF1">
    <property type="entry name" value="IRON-SULFUR-BINDING OXIDOREDUCTASE FADF-RELATED"/>
    <property type="match status" value="1"/>
</dbReference>
<keyword evidence="4" id="KW-0408">Iron</keyword>
<evidence type="ECO:0000256" key="5">
    <source>
        <dbReference type="ARBA" id="ARBA00023014"/>
    </source>
</evidence>
<evidence type="ECO:0000256" key="1">
    <source>
        <dbReference type="ARBA" id="ARBA00022485"/>
    </source>
</evidence>
<dbReference type="EMBL" id="AUZX01001088">
    <property type="protein sequence ID" value="EQD79922.1"/>
    <property type="molecule type" value="Genomic_DNA"/>
</dbReference>
<evidence type="ECO:0000256" key="2">
    <source>
        <dbReference type="ARBA" id="ARBA00022723"/>
    </source>
</evidence>
<dbReference type="PANTHER" id="PTHR43255">
    <property type="entry name" value="IRON-SULFUR-BINDING OXIDOREDUCTASE FADF-RELATED-RELATED"/>
    <property type="match status" value="1"/>
</dbReference>
<evidence type="ECO:0000313" key="7">
    <source>
        <dbReference type="EMBL" id="EQD79922.1"/>
    </source>
</evidence>
<organism evidence="7">
    <name type="scientific">mine drainage metagenome</name>
    <dbReference type="NCBI Taxonomy" id="410659"/>
    <lineage>
        <taxon>unclassified sequences</taxon>
        <taxon>metagenomes</taxon>
        <taxon>ecological metagenomes</taxon>
    </lineage>
</organism>
<keyword evidence="5" id="KW-0411">Iron-sulfur</keyword>
<evidence type="ECO:0000256" key="4">
    <source>
        <dbReference type="ARBA" id="ARBA00023004"/>
    </source>
</evidence>
<feature type="non-terminal residue" evidence="7">
    <location>
        <position position="152"/>
    </location>
</feature>
<dbReference type="AlphaFoldDB" id="T1CC90"/>
<dbReference type="Pfam" id="PF02754">
    <property type="entry name" value="CCG"/>
    <property type="match status" value="1"/>
</dbReference>
<name>T1CC90_9ZZZZ</name>
<feature type="domain" description="Cysteine-rich" evidence="6">
    <location>
        <begin position="9"/>
        <end position="94"/>
    </location>
</feature>
<gene>
    <name evidence="7" type="ORF">B1A_01429</name>
</gene>
<dbReference type="GO" id="GO:0046872">
    <property type="term" value="F:metal ion binding"/>
    <property type="evidence" value="ECO:0007669"/>
    <property type="project" value="UniProtKB-KW"/>
</dbReference>
<evidence type="ECO:0000256" key="3">
    <source>
        <dbReference type="ARBA" id="ARBA00023002"/>
    </source>
</evidence>
<dbReference type="GO" id="GO:0005886">
    <property type="term" value="C:plasma membrane"/>
    <property type="evidence" value="ECO:0007669"/>
    <property type="project" value="TreeGrafter"/>
</dbReference>
<protein>
    <recommendedName>
        <fullName evidence="6">Cysteine-rich domain-containing protein</fullName>
    </recommendedName>
</protein>
<keyword evidence="3" id="KW-0560">Oxidoreductase</keyword>
<reference evidence="7" key="1">
    <citation type="submission" date="2013-08" db="EMBL/GenBank/DDBJ databases">
        <authorList>
            <person name="Mendez C."/>
            <person name="Richter M."/>
            <person name="Ferrer M."/>
            <person name="Sanchez J."/>
        </authorList>
    </citation>
    <scope>NUCLEOTIDE SEQUENCE</scope>
</reference>
<keyword evidence="1" id="KW-0004">4Fe-4S</keyword>
<sequence>MADHPDAEYLYWVGCATAFDESNWPTARATVAILKAAQVSFAVLGQEETCNGDPARRLGNEYLFQTKANEVVAKLQSRGVRKIIASCPHCFNTLGREYPDLGGHYEVIHHSQLLSQLLEEGRITFKQGVGEGTLTYHDPCYLGRWNQEYEAP</sequence>
<dbReference type="InterPro" id="IPR004017">
    <property type="entry name" value="Cys_rich_dom"/>
</dbReference>
<dbReference type="GO" id="GO:0016491">
    <property type="term" value="F:oxidoreductase activity"/>
    <property type="evidence" value="ECO:0007669"/>
    <property type="project" value="UniProtKB-KW"/>
</dbReference>
<keyword evidence="2" id="KW-0479">Metal-binding</keyword>
<reference evidence="7" key="2">
    <citation type="journal article" date="2014" name="ISME J.">
        <title>Microbial stratification in low pH oxic and suboxic macroscopic growths along an acid mine drainage.</title>
        <authorList>
            <person name="Mendez-Garcia C."/>
            <person name="Mesa V."/>
            <person name="Sprenger R.R."/>
            <person name="Richter M."/>
            <person name="Diez M.S."/>
            <person name="Solano J."/>
            <person name="Bargiela R."/>
            <person name="Golyshina O.V."/>
            <person name="Manteca A."/>
            <person name="Ramos J.L."/>
            <person name="Gallego J.R."/>
            <person name="Llorente I."/>
            <person name="Martins Dos Santos V.A."/>
            <person name="Jensen O.N."/>
            <person name="Pelaez A.I."/>
            <person name="Sanchez J."/>
            <person name="Ferrer M."/>
        </authorList>
    </citation>
    <scope>NUCLEOTIDE SEQUENCE</scope>
</reference>
<dbReference type="GO" id="GO:0051539">
    <property type="term" value="F:4 iron, 4 sulfur cluster binding"/>
    <property type="evidence" value="ECO:0007669"/>
    <property type="project" value="UniProtKB-KW"/>
</dbReference>
<comment type="caution">
    <text evidence="7">The sequence shown here is derived from an EMBL/GenBank/DDBJ whole genome shotgun (WGS) entry which is preliminary data.</text>
</comment>